<accession>A0A0D0FX80</accession>
<dbReference type="GO" id="GO:0030313">
    <property type="term" value="C:cell envelope"/>
    <property type="evidence" value="ECO:0007669"/>
    <property type="project" value="UniProtKB-SubCell"/>
</dbReference>
<evidence type="ECO:0000313" key="7">
    <source>
        <dbReference type="EMBL" id="KIO77124.1"/>
    </source>
</evidence>
<keyword evidence="8" id="KW-1185">Reference proteome</keyword>
<dbReference type="PANTHER" id="PTHR30158:SF23">
    <property type="entry name" value="MULTIDRUG RESISTANCE PROTEIN MEXA"/>
    <property type="match status" value="1"/>
</dbReference>
<evidence type="ECO:0000259" key="5">
    <source>
        <dbReference type="Pfam" id="PF25944"/>
    </source>
</evidence>
<feature type="signal peptide" evidence="3">
    <location>
        <begin position="1"/>
        <end position="23"/>
    </location>
</feature>
<dbReference type="Pfam" id="PF25944">
    <property type="entry name" value="Beta-barrel_RND"/>
    <property type="match status" value="1"/>
</dbReference>
<dbReference type="RefSeq" id="WP_041881710.1">
    <property type="nucleotide sequence ID" value="NZ_CP157278.1"/>
</dbReference>
<dbReference type="Pfam" id="PF25917">
    <property type="entry name" value="BSH_RND"/>
    <property type="match status" value="1"/>
</dbReference>
<dbReference type="InterPro" id="IPR058625">
    <property type="entry name" value="MdtA-like_BSH"/>
</dbReference>
<dbReference type="EMBL" id="JXRA01000044">
    <property type="protein sequence ID" value="KIO77124.1"/>
    <property type="molecule type" value="Genomic_DNA"/>
</dbReference>
<evidence type="ECO:0000256" key="1">
    <source>
        <dbReference type="ARBA" id="ARBA00004196"/>
    </source>
</evidence>
<dbReference type="PANTHER" id="PTHR30158">
    <property type="entry name" value="ACRA/E-RELATED COMPONENT OF DRUG EFFLUX TRANSPORTER"/>
    <property type="match status" value="1"/>
</dbReference>
<dbReference type="Gene3D" id="2.40.420.20">
    <property type="match status" value="1"/>
</dbReference>
<dbReference type="Proteomes" id="UP000032049">
    <property type="component" value="Unassembled WGS sequence"/>
</dbReference>
<dbReference type="NCBIfam" id="TIGR01730">
    <property type="entry name" value="RND_mfp"/>
    <property type="match status" value="1"/>
</dbReference>
<dbReference type="Pfam" id="PF25967">
    <property type="entry name" value="RND-MFP_C"/>
    <property type="match status" value="1"/>
</dbReference>
<dbReference type="PROSITE" id="PS51257">
    <property type="entry name" value="PROKAR_LIPOPROTEIN"/>
    <property type="match status" value="1"/>
</dbReference>
<evidence type="ECO:0000259" key="4">
    <source>
        <dbReference type="Pfam" id="PF25917"/>
    </source>
</evidence>
<dbReference type="Gene3D" id="2.40.30.170">
    <property type="match status" value="1"/>
</dbReference>
<evidence type="ECO:0000259" key="6">
    <source>
        <dbReference type="Pfam" id="PF25967"/>
    </source>
</evidence>
<name>A0A0D0FX80_9SPHI</name>
<dbReference type="Gene3D" id="2.40.50.100">
    <property type="match status" value="1"/>
</dbReference>
<proteinExistence type="inferred from homology"/>
<organism evidence="7 8">
    <name type="scientific">Pedobacter lusitanus</name>
    <dbReference type="NCBI Taxonomy" id="1503925"/>
    <lineage>
        <taxon>Bacteria</taxon>
        <taxon>Pseudomonadati</taxon>
        <taxon>Bacteroidota</taxon>
        <taxon>Sphingobacteriia</taxon>
        <taxon>Sphingobacteriales</taxon>
        <taxon>Sphingobacteriaceae</taxon>
        <taxon>Pedobacter</taxon>
    </lineage>
</organism>
<dbReference type="GO" id="GO:0005886">
    <property type="term" value="C:plasma membrane"/>
    <property type="evidence" value="ECO:0007669"/>
    <property type="project" value="TreeGrafter"/>
</dbReference>
<dbReference type="InterPro" id="IPR058626">
    <property type="entry name" value="MdtA-like_b-barrel"/>
</dbReference>
<evidence type="ECO:0000313" key="8">
    <source>
        <dbReference type="Proteomes" id="UP000032049"/>
    </source>
</evidence>
<dbReference type="GO" id="GO:0022857">
    <property type="term" value="F:transmembrane transporter activity"/>
    <property type="evidence" value="ECO:0007669"/>
    <property type="project" value="InterPro"/>
</dbReference>
<comment type="subcellular location">
    <subcellularLocation>
        <location evidence="1">Cell envelope</location>
    </subcellularLocation>
</comment>
<protein>
    <submittedName>
        <fullName evidence="7">Uncharacterized protein</fullName>
    </submittedName>
</protein>
<evidence type="ECO:0000256" key="3">
    <source>
        <dbReference type="SAM" id="SignalP"/>
    </source>
</evidence>
<dbReference type="InterPro" id="IPR006143">
    <property type="entry name" value="RND_pump_MFP"/>
</dbReference>
<dbReference type="GO" id="GO:0046677">
    <property type="term" value="P:response to antibiotic"/>
    <property type="evidence" value="ECO:0007669"/>
    <property type="project" value="TreeGrafter"/>
</dbReference>
<feature type="domain" description="Multidrug resistance protein MdtA-like beta-barrel" evidence="5">
    <location>
        <begin position="208"/>
        <end position="292"/>
    </location>
</feature>
<dbReference type="InterPro" id="IPR058627">
    <property type="entry name" value="MdtA-like_C"/>
</dbReference>
<feature type="chain" id="PRO_5002210670" evidence="3">
    <location>
        <begin position="24"/>
        <end position="375"/>
    </location>
</feature>
<sequence>MKTKLIYSCLSACLILSSCGTSKNPDQQENIQEFPVLSLAPQKTNLFAEYPATLQGEQTVEIRSKVDGYIEQVYVAEGAVVSKGQPLFKIDANSYQQEMNNKNAAVLAAIANLETASIQTERTKILVEKKIVNSFELTSAKNVEQVKKAELNQARADLSAAKSKLAYTNIVSPINGVVGSLPYKIGSLVSSTSEAALTTVANTRQIYAYFSLSQQQLGTFLSQYNGQKVSDKFRNMPEVSLIMQDGTVYHAKGKIETLSGVLNASTGAANFKAVFPNPDSQLWSGASATIQIPTQIKSAILVPKSTTFELQGKYFVFKVDQKNIVHHTPIDIMDAVTDKDYVVTTGLSAGDKIVTEGLGNLKDGMKIKPNHPTSK</sequence>
<feature type="domain" description="Multidrug resistance protein MdtA-like C-terminal permuted SH3" evidence="6">
    <location>
        <begin position="299"/>
        <end position="359"/>
    </location>
</feature>
<keyword evidence="3" id="KW-0732">Signal</keyword>
<comment type="caution">
    <text evidence="7">The sequence shown here is derived from an EMBL/GenBank/DDBJ whole genome shotgun (WGS) entry which is preliminary data.</text>
</comment>
<evidence type="ECO:0000256" key="2">
    <source>
        <dbReference type="ARBA" id="ARBA00009477"/>
    </source>
</evidence>
<dbReference type="STRING" id="1503925.TH53_10785"/>
<gene>
    <name evidence="7" type="ORF">TH53_10785</name>
</gene>
<dbReference type="AlphaFoldDB" id="A0A0D0FX80"/>
<dbReference type="SUPFAM" id="SSF111369">
    <property type="entry name" value="HlyD-like secretion proteins"/>
    <property type="match status" value="1"/>
</dbReference>
<dbReference type="OrthoDB" id="9801814at2"/>
<reference evidence="7 8" key="1">
    <citation type="submission" date="2015-01" db="EMBL/GenBank/DDBJ databases">
        <title>Draft genome sequence of Pedobacter sp. NL19 isolated from sludge of an effluent treatment pond in an abandoned uranium mine.</title>
        <authorList>
            <person name="Santos T."/>
            <person name="Caetano T."/>
            <person name="Covas C."/>
            <person name="Cruz A."/>
            <person name="Mendo S."/>
        </authorList>
    </citation>
    <scope>NUCLEOTIDE SEQUENCE [LARGE SCALE GENOMIC DNA]</scope>
    <source>
        <strain evidence="7 8">NL19</strain>
    </source>
</reference>
<comment type="similarity">
    <text evidence="2">Belongs to the membrane fusion protein (MFP) (TC 8.A.1) family.</text>
</comment>
<dbReference type="Gene3D" id="1.10.287.470">
    <property type="entry name" value="Helix hairpin bin"/>
    <property type="match status" value="1"/>
</dbReference>
<feature type="domain" description="Multidrug resistance protein MdtA-like barrel-sandwich hybrid" evidence="4">
    <location>
        <begin position="59"/>
        <end position="200"/>
    </location>
</feature>